<sequence length="359" mass="38668">MATYANDLPKTFTAIQYKGSGSPRDIFTVNDKLPLPKVTGSKVLIKVHAAAINPVDWKLMLGGPVRWTMPSVVVPGLDISGTIVALGPQVGKNASLTSSRGELHLGDEILSFLSPLYTGALQEYVVVDESLLVKKPKRWSFEQAAAWPLVAVTIWESLVVRGKIKKGDKVLVMGASGGTGTVAVQFAKAMGAYVVGVCSTANLQFVKDLGADEVVDYKTTNVTTVYTNRDFDIILETVGDESAAEIWAHNKTILKCSGNLVRIAADDRAMSSVPYLLMAGAHIVSKKVYSFLTFGPGYHLFTTMPDGDALAKVIKVLDQDGHADPAIDSEFDFSLPSVLKAFDRSISHRARGKIVIKLV</sequence>
<dbReference type="InterPro" id="IPR002364">
    <property type="entry name" value="Quin_OxRdtase/zeta-crystal_CS"/>
</dbReference>
<dbReference type="InterPro" id="IPR013149">
    <property type="entry name" value="ADH-like_C"/>
</dbReference>
<dbReference type="InterPro" id="IPR011032">
    <property type="entry name" value="GroES-like_sf"/>
</dbReference>
<comment type="caution">
    <text evidence="3">The sequence shown here is derived from an EMBL/GenBank/DDBJ whole genome shotgun (WGS) entry which is preliminary data.</text>
</comment>
<dbReference type="OrthoDB" id="9992527at2759"/>
<keyword evidence="4" id="KW-1185">Reference proteome</keyword>
<feature type="domain" description="Enoyl reductase (ER)" evidence="2">
    <location>
        <begin position="21"/>
        <end position="356"/>
    </location>
</feature>
<dbReference type="InterPro" id="IPR036291">
    <property type="entry name" value="NAD(P)-bd_dom_sf"/>
</dbReference>
<gene>
    <name evidence="3" type="primary">CMK15</name>
    <name evidence="3" type="ORF">BGW38_009352</name>
</gene>
<evidence type="ECO:0000313" key="3">
    <source>
        <dbReference type="EMBL" id="KAF9583488.1"/>
    </source>
</evidence>
<dbReference type="SMART" id="SM00829">
    <property type="entry name" value="PKS_ER"/>
    <property type="match status" value="1"/>
</dbReference>
<dbReference type="Gene3D" id="3.90.180.10">
    <property type="entry name" value="Medium-chain alcohol dehydrogenases, catalytic domain"/>
    <property type="match status" value="1"/>
</dbReference>
<dbReference type="Proteomes" id="UP000780801">
    <property type="component" value="Unassembled WGS sequence"/>
</dbReference>
<dbReference type="Pfam" id="PF08240">
    <property type="entry name" value="ADH_N"/>
    <property type="match status" value="1"/>
</dbReference>
<dbReference type="GO" id="GO:0016491">
    <property type="term" value="F:oxidoreductase activity"/>
    <property type="evidence" value="ECO:0007669"/>
    <property type="project" value="UniProtKB-KW"/>
</dbReference>
<dbReference type="Gene3D" id="3.40.50.720">
    <property type="entry name" value="NAD(P)-binding Rossmann-like Domain"/>
    <property type="match status" value="1"/>
</dbReference>
<evidence type="ECO:0000259" key="2">
    <source>
        <dbReference type="SMART" id="SM00829"/>
    </source>
</evidence>
<dbReference type="Pfam" id="PF00107">
    <property type="entry name" value="ADH_zinc_N"/>
    <property type="match status" value="1"/>
</dbReference>
<dbReference type="GO" id="GO:0008270">
    <property type="term" value="F:zinc ion binding"/>
    <property type="evidence" value="ECO:0007669"/>
    <property type="project" value="InterPro"/>
</dbReference>
<dbReference type="SUPFAM" id="SSF51735">
    <property type="entry name" value="NAD(P)-binding Rossmann-fold domains"/>
    <property type="match status" value="1"/>
</dbReference>
<dbReference type="PROSITE" id="PS01162">
    <property type="entry name" value="QOR_ZETA_CRYSTAL"/>
    <property type="match status" value="1"/>
</dbReference>
<accession>A0A9P6FX84</accession>
<dbReference type="PANTHER" id="PTHR11695">
    <property type="entry name" value="ALCOHOL DEHYDROGENASE RELATED"/>
    <property type="match status" value="1"/>
</dbReference>
<dbReference type="InterPro" id="IPR050700">
    <property type="entry name" value="YIM1/Zinc_Alcohol_DH_Fams"/>
</dbReference>
<protein>
    <submittedName>
        <fullName evidence="3">NADPh quinone reductase</fullName>
    </submittedName>
</protein>
<dbReference type="AlphaFoldDB" id="A0A9P6FX84"/>
<keyword evidence="1" id="KW-0560">Oxidoreductase</keyword>
<dbReference type="PANTHER" id="PTHR11695:SF294">
    <property type="entry name" value="RETICULON-4-INTERACTING PROTEIN 1, MITOCHONDRIAL"/>
    <property type="match status" value="1"/>
</dbReference>
<reference evidence="3" key="1">
    <citation type="journal article" date="2020" name="Fungal Divers.">
        <title>Resolving the Mortierellaceae phylogeny through synthesis of multi-gene phylogenetics and phylogenomics.</title>
        <authorList>
            <person name="Vandepol N."/>
            <person name="Liber J."/>
            <person name="Desiro A."/>
            <person name="Na H."/>
            <person name="Kennedy M."/>
            <person name="Barry K."/>
            <person name="Grigoriev I.V."/>
            <person name="Miller A.N."/>
            <person name="O'Donnell K."/>
            <person name="Stajich J.E."/>
            <person name="Bonito G."/>
        </authorList>
    </citation>
    <scope>NUCLEOTIDE SEQUENCE</scope>
    <source>
        <strain evidence="3">KOD1015</strain>
    </source>
</reference>
<dbReference type="InterPro" id="IPR020843">
    <property type="entry name" value="ER"/>
</dbReference>
<proteinExistence type="predicted"/>
<evidence type="ECO:0000256" key="1">
    <source>
        <dbReference type="ARBA" id="ARBA00023002"/>
    </source>
</evidence>
<evidence type="ECO:0000313" key="4">
    <source>
        <dbReference type="Proteomes" id="UP000780801"/>
    </source>
</evidence>
<dbReference type="GO" id="GO:0005739">
    <property type="term" value="C:mitochondrion"/>
    <property type="evidence" value="ECO:0007669"/>
    <property type="project" value="TreeGrafter"/>
</dbReference>
<dbReference type="SUPFAM" id="SSF50129">
    <property type="entry name" value="GroES-like"/>
    <property type="match status" value="1"/>
</dbReference>
<name>A0A9P6FX84_9FUNG</name>
<dbReference type="InterPro" id="IPR013154">
    <property type="entry name" value="ADH-like_N"/>
</dbReference>
<dbReference type="CDD" id="cd08267">
    <property type="entry name" value="MDR1"/>
    <property type="match status" value="1"/>
</dbReference>
<dbReference type="EMBL" id="JAABOA010000684">
    <property type="protein sequence ID" value="KAF9583488.1"/>
    <property type="molecule type" value="Genomic_DNA"/>
</dbReference>
<organism evidence="3 4">
    <name type="scientific">Lunasporangiospora selenospora</name>
    <dbReference type="NCBI Taxonomy" id="979761"/>
    <lineage>
        <taxon>Eukaryota</taxon>
        <taxon>Fungi</taxon>
        <taxon>Fungi incertae sedis</taxon>
        <taxon>Mucoromycota</taxon>
        <taxon>Mortierellomycotina</taxon>
        <taxon>Mortierellomycetes</taxon>
        <taxon>Mortierellales</taxon>
        <taxon>Mortierellaceae</taxon>
        <taxon>Lunasporangiospora</taxon>
    </lineage>
</organism>